<evidence type="ECO:0000256" key="2">
    <source>
        <dbReference type="ARBA" id="ARBA00023043"/>
    </source>
</evidence>
<dbReference type="GO" id="GO:0051017">
    <property type="term" value="P:actin filament bundle assembly"/>
    <property type="evidence" value="ECO:0007669"/>
    <property type="project" value="TreeGrafter"/>
</dbReference>
<keyword evidence="1" id="KW-0677">Repeat</keyword>
<proteinExistence type="predicted"/>
<dbReference type="AlphaFoldDB" id="S4R8N7"/>
<dbReference type="Ensembl" id="ENSPMAT00000001575.1">
    <property type="protein sequence ID" value="ENSPMAP00000001568.1"/>
    <property type="gene ID" value="ENSPMAG00000001425.1"/>
</dbReference>
<reference evidence="5" key="2">
    <citation type="submission" date="2025-09" db="UniProtKB">
        <authorList>
            <consortium name="Ensembl"/>
        </authorList>
    </citation>
    <scope>IDENTIFICATION</scope>
</reference>
<feature type="region of interest" description="Disordered" evidence="4">
    <location>
        <begin position="180"/>
        <end position="219"/>
    </location>
</feature>
<reference evidence="5" key="1">
    <citation type="submission" date="2025-08" db="UniProtKB">
        <authorList>
            <consortium name="Ensembl"/>
        </authorList>
    </citation>
    <scope>IDENTIFICATION</scope>
</reference>
<organism evidence="5">
    <name type="scientific">Petromyzon marinus</name>
    <name type="common">Sea lamprey</name>
    <dbReference type="NCBI Taxonomy" id="7757"/>
    <lineage>
        <taxon>Eukaryota</taxon>
        <taxon>Metazoa</taxon>
        <taxon>Chordata</taxon>
        <taxon>Craniata</taxon>
        <taxon>Vertebrata</taxon>
        <taxon>Cyclostomata</taxon>
        <taxon>Hyperoartia</taxon>
        <taxon>Petromyzontiformes</taxon>
        <taxon>Petromyzontidae</taxon>
        <taxon>Petromyzon</taxon>
    </lineage>
</organism>
<evidence type="ECO:0000256" key="1">
    <source>
        <dbReference type="ARBA" id="ARBA00022737"/>
    </source>
</evidence>
<dbReference type="PANTHER" id="PTHR24153">
    <property type="entry name" value="ESPIN"/>
    <property type="match status" value="1"/>
</dbReference>
<dbReference type="GO" id="GO:0051015">
    <property type="term" value="F:actin filament binding"/>
    <property type="evidence" value="ECO:0007669"/>
    <property type="project" value="TreeGrafter"/>
</dbReference>
<evidence type="ECO:0000313" key="5">
    <source>
        <dbReference type="Ensembl" id="ENSPMAP00000001568.1"/>
    </source>
</evidence>
<evidence type="ECO:0000256" key="4">
    <source>
        <dbReference type="SAM" id="MobiDB-lite"/>
    </source>
</evidence>
<dbReference type="STRING" id="7757.ENSPMAP00000001568"/>
<evidence type="ECO:0000256" key="3">
    <source>
        <dbReference type="SAM" id="Coils"/>
    </source>
</evidence>
<dbReference type="GO" id="GO:0005737">
    <property type="term" value="C:cytoplasm"/>
    <property type="evidence" value="ECO:0007669"/>
    <property type="project" value="TreeGrafter"/>
</dbReference>
<dbReference type="HOGENOM" id="CLU_017253_0_0_1"/>
<sequence length="533" mass="58582">LPRCKFEQYGFFQPESWTYSSNRNAMLGPFGELLTEKDIASLEKQIESLQLLKNVQEVETKLVVLEQEIHQMILPPTVEVVDSRFATGADSVRALPGWCSRVSGLLRSMAFLVSSLGHKDIAGPKVGPAAAPPIAEARRESFGSTREEVEWEIQQFGVSVKMLKSNFEPGAVKSAPVACNGQGSGGCGGGEEGRRVEATPGEAAQPSGAEEPPRAPLLPVKSVDDDACRLELGGEPPAVALPSPSSEGGVTTAMTEATVRESVETRKVRTVLLFLGHWKKAVYSMSFGTVVAAGDASAYAELDAAVAASAMTGEAERERTEDERLLYFMKQRQVVNKLIGHWRLIIARVPSRQIRHLSRAPAAYSPEQFLPHVNGRPPAYDSLTLDLFMLGYFQLLEMPMPRAERRARHLLCFEMFDRLASHPWETIRDFHRAVVAEVSGGCRDWRDGFEDVKRRFFGDVARRASAASSGADAGSGRDRGDPAAAGANAVNWDSRRASEVISELGEFSNDEICRYIDRSFSFWKEKEAELFDL</sequence>
<dbReference type="InterPro" id="IPR052420">
    <property type="entry name" value="Espin/Espin-like"/>
</dbReference>
<accession>S4R8N7</accession>
<keyword evidence="2" id="KW-0040">ANK repeat</keyword>
<feature type="coiled-coil region" evidence="3">
    <location>
        <begin position="39"/>
        <end position="68"/>
    </location>
</feature>
<dbReference type="OMA" id="SGKRDWA"/>
<keyword evidence="3" id="KW-0175">Coiled coil</keyword>
<dbReference type="GeneTree" id="ENSGT00940000156970"/>
<evidence type="ECO:0008006" key="6">
    <source>
        <dbReference type="Google" id="ProtNLM"/>
    </source>
</evidence>
<dbReference type="PANTHER" id="PTHR24153:SF8">
    <property type="entry name" value="FORKED, ISOFORM F"/>
    <property type="match status" value="1"/>
</dbReference>
<protein>
    <recommendedName>
        <fullName evidence="6">Espin like b</fullName>
    </recommendedName>
</protein>
<name>S4R8N7_PETMA</name>